<evidence type="ECO:0000256" key="2">
    <source>
        <dbReference type="ARBA" id="ARBA00022692"/>
    </source>
</evidence>
<dbReference type="Pfam" id="PF01501">
    <property type="entry name" value="Glyco_transf_8"/>
    <property type="match status" value="1"/>
</dbReference>
<dbReference type="InterPro" id="IPR029044">
    <property type="entry name" value="Nucleotide-diphossugar_trans"/>
</dbReference>
<dbReference type="PANTHER" id="PTHR12270">
    <property type="entry name" value="GLYCOSYLTRANSFERASE-RELATED"/>
    <property type="match status" value="1"/>
</dbReference>
<dbReference type="Proteomes" id="UP000748531">
    <property type="component" value="Unassembled WGS sequence"/>
</dbReference>
<dbReference type="OrthoDB" id="6238971at2759"/>
<dbReference type="InterPro" id="IPR002495">
    <property type="entry name" value="Glyco_trans_8"/>
</dbReference>
<keyword evidence="3" id="KW-0735">Signal-anchor</keyword>
<proteinExistence type="predicted"/>
<evidence type="ECO:0000256" key="4">
    <source>
        <dbReference type="ARBA" id="ARBA00022989"/>
    </source>
</evidence>
<comment type="subcellular location">
    <subcellularLocation>
        <location evidence="1">Golgi apparatus membrane</location>
        <topology evidence="1">Single-pass type II membrane protein</topology>
    </subcellularLocation>
</comment>
<accession>A0A8J4TSW0</accession>
<keyword evidence="10" id="KW-1185">Reference proteome</keyword>
<dbReference type="InterPro" id="IPR051292">
    <property type="entry name" value="Xyl/GlcA_transferase"/>
</dbReference>
<evidence type="ECO:0000256" key="6">
    <source>
        <dbReference type="ARBA" id="ARBA00023136"/>
    </source>
</evidence>
<sequence>MIRCYRPLGFYMTRRPCCSLCVVLFVTILFGLWYYRYTYIIPPEKQPTTYSHCYGSDRRLSPTPPDSAVHLAFLLKGEKTVLRTMTLLKSVLYYQGRVNERLPACRLLPPADPREVPRSCQSKTTIPNRFHLHVHLIVEERIHPFVIDLFRNWKVADFGWTVYSLDDYLPNVNWIPNSHNAGTTSLLKVVIPCILPQETKKVIVLDSDTLVNHNLIELWRHFEKFNSLQAFGLVWEQHPSNDQCVEERSWPIPSTGVNGGLMLLDLEKVRSLNWDRIWRTAAQNCLHDKWYLIEGDQQLFNWIIFTQPELYYQVPCEWNVQMYNRLSSVCCPVVWPNRRPNETDCPLYTSESKTVSDNPPRVLKLAHLNTRPKPEDEEVNTALFHGDTRVDRSLTYEEVKIRFMEVYHRFQALPFSCFS</sequence>
<dbReference type="PANTHER" id="PTHR12270:SF25">
    <property type="entry name" value="GLYCOSYLTRANSFERASE-LIKE PROTEIN LARGE"/>
    <property type="match status" value="1"/>
</dbReference>
<dbReference type="GO" id="GO:0015020">
    <property type="term" value="F:glucuronosyltransferase activity"/>
    <property type="evidence" value="ECO:0007669"/>
    <property type="project" value="TreeGrafter"/>
</dbReference>
<dbReference type="AlphaFoldDB" id="A0A8J4TSW0"/>
<comment type="caution">
    <text evidence="9">The sequence shown here is derived from an EMBL/GenBank/DDBJ whole genome shotgun (WGS) entry which is preliminary data.</text>
</comment>
<keyword evidence="2 8" id="KW-0812">Transmembrane</keyword>
<dbReference type="GO" id="GO:0035269">
    <property type="term" value="P:protein O-linked glycosylation via mannose"/>
    <property type="evidence" value="ECO:0007669"/>
    <property type="project" value="TreeGrafter"/>
</dbReference>
<evidence type="ECO:0000256" key="3">
    <source>
        <dbReference type="ARBA" id="ARBA00022968"/>
    </source>
</evidence>
<keyword evidence="4 8" id="KW-1133">Transmembrane helix</keyword>
<evidence type="ECO:0000256" key="1">
    <source>
        <dbReference type="ARBA" id="ARBA00004323"/>
    </source>
</evidence>
<keyword evidence="5" id="KW-0333">Golgi apparatus</keyword>
<dbReference type="EMBL" id="LUCH01000104">
    <property type="protein sequence ID" value="KAF5406079.1"/>
    <property type="molecule type" value="Genomic_DNA"/>
</dbReference>
<gene>
    <name evidence="9" type="ORF">PHET_00329</name>
</gene>
<evidence type="ECO:0008006" key="11">
    <source>
        <dbReference type="Google" id="ProtNLM"/>
    </source>
</evidence>
<evidence type="ECO:0000256" key="8">
    <source>
        <dbReference type="SAM" id="Phobius"/>
    </source>
</evidence>
<dbReference type="GO" id="GO:0042285">
    <property type="term" value="F:xylosyltransferase activity"/>
    <property type="evidence" value="ECO:0007669"/>
    <property type="project" value="TreeGrafter"/>
</dbReference>
<organism evidence="9 10">
    <name type="scientific">Paragonimus heterotremus</name>
    <dbReference type="NCBI Taxonomy" id="100268"/>
    <lineage>
        <taxon>Eukaryota</taxon>
        <taxon>Metazoa</taxon>
        <taxon>Spiralia</taxon>
        <taxon>Lophotrochozoa</taxon>
        <taxon>Platyhelminthes</taxon>
        <taxon>Trematoda</taxon>
        <taxon>Digenea</taxon>
        <taxon>Plagiorchiida</taxon>
        <taxon>Troglotremata</taxon>
        <taxon>Troglotrematidae</taxon>
        <taxon>Paragonimus</taxon>
    </lineage>
</organism>
<reference evidence="9" key="1">
    <citation type="submission" date="2019-05" db="EMBL/GenBank/DDBJ databases">
        <title>Annotation for the trematode Paragonimus heterotremus.</title>
        <authorList>
            <person name="Choi Y.-J."/>
        </authorList>
    </citation>
    <scope>NUCLEOTIDE SEQUENCE</scope>
    <source>
        <strain evidence="9">LC</strain>
    </source>
</reference>
<keyword evidence="6 8" id="KW-0472">Membrane</keyword>
<evidence type="ECO:0000256" key="5">
    <source>
        <dbReference type="ARBA" id="ARBA00023034"/>
    </source>
</evidence>
<evidence type="ECO:0000313" key="10">
    <source>
        <dbReference type="Proteomes" id="UP000748531"/>
    </source>
</evidence>
<feature type="transmembrane region" description="Helical" evidence="8">
    <location>
        <begin position="16"/>
        <end position="35"/>
    </location>
</feature>
<dbReference type="SUPFAM" id="SSF53448">
    <property type="entry name" value="Nucleotide-diphospho-sugar transferases"/>
    <property type="match status" value="1"/>
</dbReference>
<protein>
    <recommendedName>
        <fullName evidence="11">Glycosyltransferase-like protein LARGE</fullName>
    </recommendedName>
</protein>
<dbReference type="GO" id="GO:0000139">
    <property type="term" value="C:Golgi membrane"/>
    <property type="evidence" value="ECO:0007669"/>
    <property type="project" value="UniProtKB-SubCell"/>
</dbReference>
<dbReference type="Gene3D" id="3.90.550.10">
    <property type="entry name" value="Spore Coat Polysaccharide Biosynthesis Protein SpsA, Chain A"/>
    <property type="match status" value="1"/>
</dbReference>
<evidence type="ECO:0000256" key="7">
    <source>
        <dbReference type="ARBA" id="ARBA00023180"/>
    </source>
</evidence>
<name>A0A8J4TSW0_9TREM</name>
<keyword evidence="7" id="KW-0325">Glycoprotein</keyword>
<evidence type="ECO:0000313" key="9">
    <source>
        <dbReference type="EMBL" id="KAF5406079.1"/>
    </source>
</evidence>